<sequence length="472" mass="51868">MSQSYDDRFLFTRSFVAPLVSKEFAEHLARKDPGLAITIENAMLITVDDMSRFSIPLDMAVTGTSDLIYQLKLVYSTSFLAHLSDSAFNFDMVSGEREGSLSDVFFATETTKTWAQRIACAMAAAAEQAADAEIAPRPGHSSIVVPPSASASIPAASQAGNSSCTTTATMLNPPSISTCPIIDIDLVGPTIKAAWMANPVTRAMEDEAVAPVLQDHNWSPTDASIPVYHGTTAPDVNTERAYAHNDIAARITLSNVTPSVLLPMVTPNQMAPAYRALAVIYTGFSPFRCFLWAVFHADVIANIPTGNSAKSNMLSRWDCPHPPQHQHRGIRLLKFCPQASAMSTLPTFVLPDGAQEDWMRRVREIGGQNQFDPLSIANVGPTEDLWQLFRDFHGQPAGTPWPSVLHCHEGELQSRMLKYFTKQLWRTVWHSRDCQVLNISLHSNMAISLTITNSAETTNDNNQYKTGKRQSL</sequence>
<proteinExistence type="predicted"/>
<name>A0ABP0B937_9PEZI</name>
<comment type="caution">
    <text evidence="1">The sequence shown here is derived from an EMBL/GenBank/DDBJ whole genome shotgun (WGS) entry which is preliminary data.</text>
</comment>
<keyword evidence="2" id="KW-1185">Reference proteome</keyword>
<protein>
    <submittedName>
        <fullName evidence="1">Uncharacterized protein</fullName>
    </submittedName>
</protein>
<evidence type="ECO:0000313" key="1">
    <source>
        <dbReference type="EMBL" id="CAK7216082.1"/>
    </source>
</evidence>
<dbReference type="EMBL" id="CAWUHD010000019">
    <property type="protein sequence ID" value="CAK7216082.1"/>
    <property type="molecule type" value="Genomic_DNA"/>
</dbReference>
<dbReference type="Proteomes" id="UP001642482">
    <property type="component" value="Unassembled WGS sequence"/>
</dbReference>
<reference evidence="1 2" key="1">
    <citation type="submission" date="2024-01" db="EMBL/GenBank/DDBJ databases">
        <authorList>
            <person name="Allen C."/>
            <person name="Tagirdzhanova G."/>
        </authorList>
    </citation>
    <scope>NUCLEOTIDE SEQUENCE [LARGE SCALE GENOMIC DNA]</scope>
</reference>
<gene>
    <name evidence="1" type="ORF">SEUCBS140593_002750</name>
</gene>
<evidence type="ECO:0000313" key="2">
    <source>
        <dbReference type="Proteomes" id="UP001642482"/>
    </source>
</evidence>
<organism evidence="1 2">
    <name type="scientific">Sporothrix eucalyptigena</name>
    <dbReference type="NCBI Taxonomy" id="1812306"/>
    <lineage>
        <taxon>Eukaryota</taxon>
        <taxon>Fungi</taxon>
        <taxon>Dikarya</taxon>
        <taxon>Ascomycota</taxon>
        <taxon>Pezizomycotina</taxon>
        <taxon>Sordariomycetes</taxon>
        <taxon>Sordariomycetidae</taxon>
        <taxon>Ophiostomatales</taxon>
        <taxon>Ophiostomataceae</taxon>
        <taxon>Sporothrix</taxon>
    </lineage>
</organism>
<accession>A0ABP0B937</accession>